<evidence type="ECO:0000313" key="4">
    <source>
        <dbReference type="EMBL" id="MFC4804838.1"/>
    </source>
</evidence>
<gene>
    <name evidence="4" type="ORF">ACFO4R_07065</name>
</gene>
<dbReference type="Pfam" id="PF00395">
    <property type="entry name" value="SLH"/>
    <property type="match status" value="2"/>
</dbReference>
<evidence type="ECO:0000313" key="5">
    <source>
        <dbReference type="Proteomes" id="UP001595916"/>
    </source>
</evidence>
<keyword evidence="1" id="KW-0677">Repeat</keyword>
<feature type="region of interest" description="Disordered" evidence="2">
    <location>
        <begin position="219"/>
        <end position="284"/>
    </location>
</feature>
<evidence type="ECO:0000256" key="1">
    <source>
        <dbReference type="ARBA" id="ARBA00022737"/>
    </source>
</evidence>
<feature type="domain" description="SLH" evidence="3">
    <location>
        <begin position="159"/>
        <end position="223"/>
    </location>
</feature>
<accession>A0ABV9QKV1</accession>
<protein>
    <submittedName>
        <fullName evidence="4">S-layer homology domain-containing protein</fullName>
    </submittedName>
</protein>
<organism evidence="4 5">
    <name type="scientific">Filifactor villosus</name>
    <dbReference type="NCBI Taxonomy" id="29374"/>
    <lineage>
        <taxon>Bacteria</taxon>
        <taxon>Bacillati</taxon>
        <taxon>Bacillota</taxon>
        <taxon>Clostridia</taxon>
        <taxon>Peptostreptococcales</taxon>
        <taxon>Filifactoraceae</taxon>
        <taxon>Filifactor</taxon>
    </lineage>
</organism>
<dbReference type="RefSeq" id="WP_379788363.1">
    <property type="nucleotide sequence ID" value="NZ_JBHSHL010000025.1"/>
</dbReference>
<dbReference type="PROSITE" id="PS51272">
    <property type="entry name" value="SLH"/>
    <property type="match status" value="2"/>
</dbReference>
<sequence length="284" mass="32632">MRLKTDKKRQITLLIAVLMMIQPTMIFAKGTKTFKAVRSYENGFSDVKQSDWFYHSVKKAYMASLISGRTSTNFEPKSDIDLCEVITIACKIHSIYNNKEIVDTKQMERWYDTYIQYAVKNGIIRAYDFEGRYDRPATRGETAYILHNSVPKSEFKSKTDRKIPDVSTATRYHNEIYRLFQSGVIEGKDIAGAFRPNEPIARMEVAVIAVKVLYEEERLPSSPVNNKSSEIEKEDEKEESQGKYESPVGIAREEGGTNGSRLLMEEETIFEKQPENIMEDEASK</sequence>
<evidence type="ECO:0000256" key="2">
    <source>
        <dbReference type="SAM" id="MobiDB-lite"/>
    </source>
</evidence>
<reference evidence="5" key="1">
    <citation type="journal article" date="2019" name="Int. J. Syst. Evol. Microbiol.">
        <title>The Global Catalogue of Microorganisms (GCM) 10K type strain sequencing project: providing services to taxonomists for standard genome sequencing and annotation.</title>
        <authorList>
            <consortium name="The Broad Institute Genomics Platform"/>
            <consortium name="The Broad Institute Genome Sequencing Center for Infectious Disease"/>
            <person name="Wu L."/>
            <person name="Ma J."/>
        </authorList>
    </citation>
    <scope>NUCLEOTIDE SEQUENCE [LARGE SCALE GENOMIC DNA]</scope>
    <source>
        <strain evidence="5">CCUG 46385</strain>
    </source>
</reference>
<evidence type="ECO:0000259" key="3">
    <source>
        <dbReference type="PROSITE" id="PS51272"/>
    </source>
</evidence>
<dbReference type="EMBL" id="JBHSHL010000025">
    <property type="protein sequence ID" value="MFC4804838.1"/>
    <property type="molecule type" value="Genomic_DNA"/>
</dbReference>
<comment type="caution">
    <text evidence="4">The sequence shown here is derived from an EMBL/GenBank/DDBJ whole genome shotgun (WGS) entry which is preliminary data.</text>
</comment>
<keyword evidence="5" id="KW-1185">Reference proteome</keyword>
<proteinExistence type="predicted"/>
<dbReference type="Proteomes" id="UP001595916">
    <property type="component" value="Unassembled WGS sequence"/>
</dbReference>
<feature type="domain" description="SLH" evidence="3">
    <location>
        <begin position="40"/>
        <end position="103"/>
    </location>
</feature>
<dbReference type="InterPro" id="IPR001119">
    <property type="entry name" value="SLH_dom"/>
</dbReference>
<name>A0ABV9QKV1_9FIRM</name>